<reference evidence="1 2" key="1">
    <citation type="journal article" date="2019" name="Nat. Med.">
        <title>A library of human gut bacterial isolates paired with longitudinal multiomics data enables mechanistic microbiome research.</title>
        <authorList>
            <person name="Poyet M."/>
            <person name="Groussin M."/>
            <person name="Gibbons S.M."/>
            <person name="Avila-Pacheco J."/>
            <person name="Jiang X."/>
            <person name="Kearney S.M."/>
            <person name="Perrotta A.R."/>
            <person name="Berdy B."/>
            <person name="Zhao S."/>
            <person name="Lieberman T.D."/>
            <person name="Swanson P.K."/>
            <person name="Smith M."/>
            <person name="Roesemann S."/>
            <person name="Alexander J.E."/>
            <person name="Rich S.A."/>
            <person name="Livny J."/>
            <person name="Vlamakis H."/>
            <person name="Clish C."/>
            <person name="Bullock K."/>
            <person name="Deik A."/>
            <person name="Scott J."/>
            <person name="Pierce K.A."/>
            <person name="Xavier R.J."/>
            <person name="Alm E.J."/>
        </authorList>
    </citation>
    <scope>NUCLEOTIDE SEQUENCE [LARGE SCALE GENOMIC DNA]</scope>
    <source>
        <strain evidence="1 2">BIOML-A2</strain>
    </source>
</reference>
<gene>
    <name evidence="1" type="ORF">GKE97_10645</name>
</gene>
<dbReference type="EMBL" id="WKPR01000009">
    <property type="protein sequence ID" value="MSB19973.1"/>
    <property type="molecule type" value="Genomic_DNA"/>
</dbReference>
<organism evidence="1 2">
    <name type="scientific">Flavonifractor plautii</name>
    <name type="common">Fusobacterium plautii</name>
    <dbReference type="NCBI Taxonomy" id="292800"/>
    <lineage>
        <taxon>Bacteria</taxon>
        <taxon>Bacillati</taxon>
        <taxon>Bacillota</taxon>
        <taxon>Clostridia</taxon>
        <taxon>Eubacteriales</taxon>
        <taxon>Oscillospiraceae</taxon>
        <taxon>Flavonifractor</taxon>
    </lineage>
</organism>
<name>A0A6I2R3B3_FLAPL</name>
<evidence type="ECO:0000313" key="1">
    <source>
        <dbReference type="EMBL" id="MSB19973.1"/>
    </source>
</evidence>
<proteinExistence type="predicted"/>
<dbReference type="RefSeq" id="WP_108981784.1">
    <property type="nucleotide sequence ID" value="NZ_JAQLWY010000020.1"/>
</dbReference>
<sequence>MSEKRKRYRYILAGSVLPDEPVSHFRLVAATNLKFTSAHGMIRITIPDDMKLSKLSCDAYSTTDDPRPLRRLEATPLVKVDGVWRTFESLWPKYPPGEWYTELRKQGLYPTLSDRGYLREKQYREYIEKKRGEIT</sequence>
<dbReference type="Proteomes" id="UP000434475">
    <property type="component" value="Unassembled WGS sequence"/>
</dbReference>
<evidence type="ECO:0000313" key="2">
    <source>
        <dbReference type="Proteomes" id="UP000434475"/>
    </source>
</evidence>
<dbReference type="AlphaFoldDB" id="A0A6I2R3B3"/>
<protein>
    <submittedName>
        <fullName evidence="1">Uncharacterized protein</fullName>
    </submittedName>
</protein>
<accession>A0A6I2R3B3</accession>
<comment type="caution">
    <text evidence="1">The sequence shown here is derived from an EMBL/GenBank/DDBJ whole genome shotgun (WGS) entry which is preliminary data.</text>
</comment>